<dbReference type="Proteomes" id="UP000236319">
    <property type="component" value="Unassembled WGS sequence"/>
</dbReference>
<name>A0A2H6K8Z8_9APIC</name>
<keyword evidence="5" id="KW-1185">Reference proteome</keyword>
<keyword evidence="3" id="KW-1133">Transmembrane helix</keyword>
<evidence type="ECO:0000256" key="1">
    <source>
        <dbReference type="ARBA" id="ARBA00023054"/>
    </source>
</evidence>
<evidence type="ECO:0000256" key="2">
    <source>
        <dbReference type="SAM" id="Coils"/>
    </source>
</evidence>
<feature type="transmembrane region" description="Helical" evidence="3">
    <location>
        <begin position="1779"/>
        <end position="1801"/>
    </location>
</feature>
<evidence type="ECO:0000313" key="4">
    <source>
        <dbReference type="EMBL" id="GBE59476.1"/>
    </source>
</evidence>
<keyword evidence="1 2" id="KW-0175">Coiled coil</keyword>
<protein>
    <submittedName>
        <fullName evidence="4">Uncharacterized protein</fullName>
    </submittedName>
</protein>
<keyword evidence="3" id="KW-0812">Transmembrane</keyword>
<feature type="coiled-coil region" evidence="2">
    <location>
        <begin position="821"/>
        <end position="863"/>
    </location>
</feature>
<comment type="caution">
    <text evidence="4">The sequence shown here is derived from an EMBL/GenBank/DDBJ whole genome shotgun (WGS) entry which is preliminary data.</text>
</comment>
<gene>
    <name evidence="4" type="ORF">BOVATA_009690</name>
</gene>
<dbReference type="PANTHER" id="PTHR23160">
    <property type="entry name" value="SYNAPTONEMAL COMPLEX PROTEIN-RELATED"/>
    <property type="match status" value="1"/>
</dbReference>
<organism evidence="4 5">
    <name type="scientific">Babesia ovata</name>
    <dbReference type="NCBI Taxonomy" id="189622"/>
    <lineage>
        <taxon>Eukaryota</taxon>
        <taxon>Sar</taxon>
        <taxon>Alveolata</taxon>
        <taxon>Apicomplexa</taxon>
        <taxon>Aconoidasida</taxon>
        <taxon>Piroplasmida</taxon>
        <taxon>Babesiidae</taxon>
        <taxon>Babesia</taxon>
    </lineage>
</organism>
<reference evidence="4 5" key="1">
    <citation type="journal article" date="2017" name="BMC Genomics">
        <title>Whole-genome assembly of Babesia ovata and comparative genomics between closely related pathogens.</title>
        <authorList>
            <person name="Yamagishi J."/>
            <person name="Asada M."/>
            <person name="Hakimi H."/>
            <person name="Tanaka T.Q."/>
            <person name="Sugimoto C."/>
            <person name="Kawazu S."/>
        </authorList>
    </citation>
    <scope>NUCLEOTIDE SEQUENCE [LARGE SCALE GENOMIC DNA]</scope>
    <source>
        <strain evidence="4 5">Miyake</strain>
    </source>
</reference>
<dbReference type="RefSeq" id="XP_028865719.1">
    <property type="nucleotide sequence ID" value="XM_029009886.1"/>
</dbReference>
<dbReference type="VEuPathDB" id="PiroplasmaDB:BOVATA_009690"/>
<evidence type="ECO:0000313" key="5">
    <source>
        <dbReference type="Proteomes" id="UP000236319"/>
    </source>
</evidence>
<dbReference type="EMBL" id="BDSA01000001">
    <property type="protein sequence ID" value="GBE59476.1"/>
    <property type="molecule type" value="Genomic_DNA"/>
</dbReference>
<dbReference type="GeneID" id="39873246"/>
<keyword evidence="3" id="KW-0472">Membrane</keyword>
<accession>A0A2H6K8Z8</accession>
<dbReference type="PANTHER" id="PTHR23160:SF19">
    <property type="entry name" value="MYOSIN HEAVY CHAIN-RELATED PROTEIN"/>
    <property type="match status" value="1"/>
</dbReference>
<proteinExistence type="predicted"/>
<feature type="coiled-coil region" evidence="2">
    <location>
        <begin position="74"/>
        <end position="123"/>
    </location>
</feature>
<evidence type="ECO:0000256" key="3">
    <source>
        <dbReference type="SAM" id="Phobius"/>
    </source>
</evidence>
<sequence>MAPQFKKLTDCPENLRESIDWLIQVKHGNGEHGLKSLAEALQKLIGEAIKDARESLNERQDKLSCSKSSGYPHCQSLDAQIDQAKESLKSEKSNGKSKNESQLVKLENDLNKLKSEKEKHYNDVHYLTEDAREKALKDVTERQASLNTLKESLNKFTDKNSCETLLTNLTEGLEKFLGFNSDSKGYDGSGIVYADLDRLCDGVMAFLHGVLESVKEDDAVTKYDGYIVPENQRLDQLLKTLKSSIGQGSDAFGKQVTAVGDWLGSYENKYWSMTYNVTNELNEVSKNIYSVHKSNVDRIKGNTLVKQLEAWNSTIDNISSEIGDAGKSIAKLDPVLRDKLRNEIKPINKVLEHLKKVSADVIFRGQVLKVDETLVNQKSIMLNKINEDSERLQKKLDKEFTCIGKKLNELNLNKEDQFGRIKSAIRFIKNHMEDFEGSYESKITQKFYDIQFDVSAVYDALQHKKNGLELLVQQAEGHFKEIKNKVGNESALPGFLYGDWELLKIKMRGLVGDLNGTSAGDLLAGGVLKVGVFDKIEGGIKEYAAKFKEAGKDDNSGFKGVLVDWLTHILMSKPVMEKLGEYVASKKDANVEAIIEGGAGKLPDVAKQIVGALDPEITIAVGKFQSTIQLSQPESTEIEKHVDAVQQVCEKFAEEIQKKLESLVSKIFRAIKDAPQWKISPSSGKKQLDLMSAVRLALHQLIGASRQAGNEVLSFSGEDDGDGRNGYKLGAKLKQTRAKVGEISQEFNEAQGVPLSSDVIGPKITAALAEVKSKLTKLYKFLVDTTGEESIFKKLKDIQEKTIADLGKISKDNGGTIDTKRKEAEKKMESLKDELNGCIEDIERNVEASEEELSKNIEELQTTLRASYMAASDAVDNLKTTLRERTESAFSTVTTDIQVCFARGHQADLVALGELVIVKQKTIDDIIRKDKSQGVKGLLKWMYNKEGKELEGLKTDVSQPTKSEDLSKAFRQLSSKFKLYVDVILQYIEHQVSSPDKSSMKEGEASKVHDMHLNLSHLIEHLMHNYKPHPQNNTGKRIYTFDYDFIILREKLQQKINALSPSTFHGFHNPLLLDALRSGMDKFTAELSHAYVNKYSGCNPVVEWEDSKSSDKLTTEGRNCAKVCLTILETLFYDFESLSKLFPSKGADNINSGNNIGNFFSDRGYKVATKAGVQDGELDNSAKTGGTKINELRDSVIIDASGKTVLGKQRTEGLKLHGFINEICRDLVSYYRVCQYYIPSKPRAPSTVNEMLHWLAGLYYTPMYDKLGTRLAEFFEKSEENNKTDRKPIEAAVPARRSGRMLRDLTFKELSNLFNNITIRPYHILVAVLGNGHAGGRYACDFLTNPDDLFYPSDADQCLDMLVEICLRLNEQIVFVFKQCHNGAERGGWRECRYGRDVGGSSWRCNTMQCANLDCKLSGNQSATQNANQTCDQHPKCGFKSPLQSFLEDGLQGFLPHQFTSPGCKLECSVANHRGIPCKTPMGFKDISQTASRTGTGQCIKDVLDPFCGTRECSLSLICSYFVYLLRRPPQTLGDMFAFYYNILDHWCDDHSKQKEHRRKAFDDAVKKANFWNDETKLDITKILGSKMHSSDNHPKGDMFSLLSCDPKDAPSLPCGQYLQSMSDDTRLLYSKYYADNYLSWIVYITETFYDLLKKLYIECCRKCNTQGTRCYDKTCVESCNVKTIYESNDSSKQLTVQKHSEDCISIVQCSDMHPTLYTYGFTFGSPYNISGDNGLDNKRSCQDFCQALEKVCHGRSVLADLVINKIPAFLWEIRYKCFYTLVALWSLSLLYLLHIAVVRLDVLRIRSHLRSPSSHRIAAQSLLAAVRINSLGKLRYFSP</sequence>